<dbReference type="Proteomes" id="UP000092716">
    <property type="component" value="Chromosome 13"/>
</dbReference>
<dbReference type="VEuPathDB" id="PlasmoDB:PCOAH_00051250"/>
<feature type="transmembrane region" description="Helical" evidence="1">
    <location>
        <begin position="264"/>
        <end position="285"/>
    </location>
</feature>
<dbReference type="OrthoDB" id="383226at2759"/>
<proteinExistence type="predicted"/>
<dbReference type="InterPro" id="IPR008780">
    <property type="entry name" value="Plasmodium_Vir"/>
</dbReference>
<dbReference type="EMBL" id="CP016251">
    <property type="protein sequence ID" value="ANQ10748.1"/>
    <property type="molecule type" value="Genomic_DNA"/>
</dbReference>
<dbReference type="RefSeq" id="XP_019917443.1">
    <property type="nucleotide sequence ID" value="XM_020061907.1"/>
</dbReference>
<dbReference type="KEGG" id="pcot:PCOAH_00051250"/>
<keyword evidence="1" id="KW-0812">Transmembrane</keyword>
<protein>
    <submittedName>
        <fullName evidence="2">KIR protein</fullName>
    </submittedName>
</protein>
<dbReference type="GeneID" id="30911859"/>
<gene>
    <name evidence="2" type="ORF">PCOAH_00051250</name>
</gene>
<organism evidence="2 3">
    <name type="scientific">Plasmodium coatneyi</name>
    <dbReference type="NCBI Taxonomy" id="208452"/>
    <lineage>
        <taxon>Eukaryota</taxon>
        <taxon>Sar</taxon>
        <taxon>Alveolata</taxon>
        <taxon>Apicomplexa</taxon>
        <taxon>Aconoidasida</taxon>
        <taxon>Haemosporida</taxon>
        <taxon>Plasmodiidae</taxon>
        <taxon>Plasmodium</taxon>
    </lineage>
</organism>
<dbReference type="Pfam" id="PF05795">
    <property type="entry name" value="Plasmodium_Vir"/>
    <property type="match status" value="1"/>
</dbReference>
<sequence>MAQTAGILTEKLDTLLPSGGMYKKFGEEFESCGYNAKSKVSDALEQYSEVKTYVDNIWYAVCYASGMAGHEGSKSEYCHYLYYWMWEKLLGTLAEEKISGAMRKIYEKVKAYDNRFQCTDMYPSISIELPKKMKKLYDYTRDYDTIKQQLTDSGSRCDQLCKNYLDNIHTAFKAMESKCNDGSGEDNSKRYCQDFKSWFGSNQQYKELLEKKCKTGTEAKDAVDMHVEALLPQVSVAREVARSKVEEQSQSPTYIPPSTGERTVAATSSVVALIGLPAAAVFFLYKYNLLPTWIDNQFKGGRNRTRKKRTSDTRRNFDTLTTETSTIAPTEYYNGNSTTLGSTLDSAYE</sequence>
<keyword evidence="1" id="KW-1133">Transmembrane helix</keyword>
<evidence type="ECO:0000313" key="2">
    <source>
        <dbReference type="EMBL" id="ANQ10748.1"/>
    </source>
</evidence>
<keyword evidence="3" id="KW-1185">Reference proteome</keyword>
<accession>A0A1B1E6X9</accession>
<dbReference type="AlphaFoldDB" id="A0A1B1E6X9"/>
<feature type="non-terminal residue" evidence="2">
    <location>
        <position position="349"/>
    </location>
</feature>
<evidence type="ECO:0000313" key="3">
    <source>
        <dbReference type="Proteomes" id="UP000092716"/>
    </source>
</evidence>
<keyword evidence="1" id="KW-0472">Membrane</keyword>
<name>A0A1B1E6X9_9APIC</name>
<evidence type="ECO:0000256" key="1">
    <source>
        <dbReference type="SAM" id="Phobius"/>
    </source>
</evidence>
<reference evidence="3" key="1">
    <citation type="submission" date="2016-06" db="EMBL/GenBank/DDBJ databases">
        <title>First high quality genome sequence of Plasmodium coatneyi using continuous long reads from single molecule, real-time sequencing.</title>
        <authorList>
            <person name="Chien J.-T."/>
            <person name="Pakala S.B."/>
            <person name="Geraldo J.A."/>
            <person name="Lapp S.A."/>
            <person name="Barnwell J.W."/>
            <person name="Kissinger J.C."/>
            <person name="Galinski M.R."/>
            <person name="Humphrey J.C."/>
        </authorList>
    </citation>
    <scope>NUCLEOTIDE SEQUENCE [LARGE SCALE GENOMIC DNA]</scope>
    <source>
        <strain evidence="3">Hackeri</strain>
    </source>
</reference>